<gene>
    <name evidence="1" type="primary">OMA1_4</name>
    <name evidence="1" type="ORF">PHYBOEH_010670</name>
</gene>
<proteinExistence type="predicted"/>
<protein>
    <submittedName>
        <fullName evidence="1">Metalloendopeptidase</fullName>
    </submittedName>
</protein>
<evidence type="ECO:0000313" key="1">
    <source>
        <dbReference type="EMBL" id="KAG7382030.1"/>
    </source>
</evidence>
<keyword evidence="2" id="KW-1185">Reference proteome</keyword>
<dbReference type="OrthoDB" id="7464992at2759"/>
<evidence type="ECO:0000313" key="2">
    <source>
        <dbReference type="Proteomes" id="UP000693981"/>
    </source>
</evidence>
<dbReference type="AlphaFoldDB" id="A0A8T1VPS3"/>
<organism evidence="1 2">
    <name type="scientific">Phytophthora boehmeriae</name>
    <dbReference type="NCBI Taxonomy" id="109152"/>
    <lineage>
        <taxon>Eukaryota</taxon>
        <taxon>Sar</taxon>
        <taxon>Stramenopiles</taxon>
        <taxon>Oomycota</taxon>
        <taxon>Peronosporomycetes</taxon>
        <taxon>Peronosporales</taxon>
        <taxon>Peronosporaceae</taxon>
        <taxon>Phytophthora</taxon>
    </lineage>
</organism>
<dbReference type="Proteomes" id="UP000693981">
    <property type="component" value="Unassembled WGS sequence"/>
</dbReference>
<sequence length="104" mass="11566">MLLASACYNPSKAPRLWRALTAFYADPEAGEDALDLDFDWVSTHPSNRKRERALDGLVETALEVQRKVLEFVGANTEAELLHHIRAAMTQAQAEEARANSKEGL</sequence>
<name>A0A8T1VPS3_9STRA</name>
<accession>A0A8T1VPS3</accession>
<dbReference type="EMBL" id="JAGDFL010000741">
    <property type="protein sequence ID" value="KAG7382030.1"/>
    <property type="molecule type" value="Genomic_DNA"/>
</dbReference>
<comment type="caution">
    <text evidence="1">The sequence shown here is derived from an EMBL/GenBank/DDBJ whole genome shotgun (WGS) entry which is preliminary data.</text>
</comment>
<reference evidence="1" key="1">
    <citation type="submission" date="2021-02" db="EMBL/GenBank/DDBJ databases">
        <authorList>
            <person name="Palmer J.M."/>
        </authorList>
    </citation>
    <scope>NUCLEOTIDE SEQUENCE</scope>
    <source>
        <strain evidence="1">SCRP23</strain>
    </source>
</reference>